<dbReference type="GO" id="GO:0032259">
    <property type="term" value="P:methylation"/>
    <property type="evidence" value="ECO:0007669"/>
    <property type="project" value="UniProtKB-KW"/>
</dbReference>
<proteinExistence type="predicted"/>
<evidence type="ECO:0000313" key="2">
    <source>
        <dbReference type="EMBL" id="PPD58111.1"/>
    </source>
</evidence>
<keyword evidence="2" id="KW-0808">Transferase</keyword>
<dbReference type="OrthoDB" id="9808140at2"/>
<feature type="domain" description="Methyltransferase" evidence="1">
    <location>
        <begin position="33"/>
        <end position="128"/>
    </location>
</feature>
<dbReference type="Gene3D" id="3.40.50.150">
    <property type="entry name" value="Vaccinia Virus protein VP39"/>
    <property type="match status" value="1"/>
</dbReference>
<evidence type="ECO:0000259" key="1">
    <source>
        <dbReference type="Pfam" id="PF13649"/>
    </source>
</evidence>
<sequence length="197" mass="21721">MIVSFYSLVIDRALRRLRQRTPEFAGMKPGDKVLDVCCGTGDQAAYLAWLGIDAWGIDLDPKMIAVAERKRQKSGKENLHFQLADATALPFGDGFFDYSTISLALHEKSLETQQKVIAEMQRVTKKGGGRLILADYPVPARRFYRFAEMVVGGEHYLCFKATQALGGMEALAKTLDLGIEEASSAVGGSFNLLKIKN</sequence>
<protein>
    <submittedName>
        <fullName evidence="2">Methyltransferase domain-containing protein</fullName>
    </submittedName>
</protein>
<dbReference type="AlphaFoldDB" id="A0A2P5P737"/>
<organism evidence="2 3">
    <name type="scientific">Dehalogenimonas etheniformans</name>
    <dbReference type="NCBI Taxonomy" id="1536648"/>
    <lineage>
        <taxon>Bacteria</taxon>
        <taxon>Bacillati</taxon>
        <taxon>Chloroflexota</taxon>
        <taxon>Dehalococcoidia</taxon>
        <taxon>Dehalococcoidales</taxon>
        <taxon>Dehalococcoidaceae</taxon>
        <taxon>Dehalogenimonas</taxon>
    </lineage>
</organism>
<keyword evidence="3" id="KW-1185">Reference proteome</keyword>
<dbReference type="InterPro" id="IPR041698">
    <property type="entry name" value="Methyltransf_25"/>
</dbReference>
<gene>
    <name evidence="2" type="ORF">JP09_004770</name>
</gene>
<dbReference type="Pfam" id="PF13649">
    <property type="entry name" value="Methyltransf_25"/>
    <property type="match status" value="1"/>
</dbReference>
<name>A0A2P5P737_9CHLR</name>
<dbReference type="GO" id="GO:0008168">
    <property type="term" value="F:methyltransferase activity"/>
    <property type="evidence" value="ECO:0007669"/>
    <property type="project" value="UniProtKB-KW"/>
</dbReference>
<reference evidence="2 3" key="1">
    <citation type="journal article" date="2017" name="ISME J.">
        <title>Grape pomace compost harbors organohalide-respiring Dehalogenimonas species with novel reductive dehalogenase genes.</title>
        <authorList>
            <person name="Yang Y."/>
            <person name="Higgins S.A."/>
            <person name="Yan J."/>
            <person name="Simsir B."/>
            <person name="Chourey K."/>
            <person name="Iyer R."/>
            <person name="Hettich R.L."/>
            <person name="Baldwin B."/>
            <person name="Ogles D.M."/>
            <person name="Loffler F.E."/>
        </authorList>
    </citation>
    <scope>NUCLEOTIDE SEQUENCE [LARGE SCALE GENOMIC DNA]</scope>
    <source>
        <strain evidence="2 3">GP</strain>
    </source>
</reference>
<dbReference type="PANTHER" id="PTHR43591">
    <property type="entry name" value="METHYLTRANSFERASE"/>
    <property type="match status" value="1"/>
</dbReference>
<evidence type="ECO:0000313" key="3">
    <source>
        <dbReference type="Proteomes" id="UP000235653"/>
    </source>
</evidence>
<dbReference type="EMBL" id="JQAN02000009">
    <property type="protein sequence ID" value="PPD58111.1"/>
    <property type="molecule type" value="Genomic_DNA"/>
</dbReference>
<accession>A0A2P5P737</accession>
<keyword evidence="2" id="KW-0489">Methyltransferase</keyword>
<dbReference type="Proteomes" id="UP000235653">
    <property type="component" value="Unassembled WGS sequence"/>
</dbReference>
<comment type="caution">
    <text evidence="2">The sequence shown here is derived from an EMBL/GenBank/DDBJ whole genome shotgun (WGS) entry which is preliminary data.</text>
</comment>
<dbReference type="SUPFAM" id="SSF53335">
    <property type="entry name" value="S-adenosyl-L-methionine-dependent methyltransferases"/>
    <property type="match status" value="1"/>
</dbReference>
<dbReference type="CDD" id="cd02440">
    <property type="entry name" value="AdoMet_MTases"/>
    <property type="match status" value="1"/>
</dbReference>
<dbReference type="InterPro" id="IPR029063">
    <property type="entry name" value="SAM-dependent_MTases_sf"/>
</dbReference>
<dbReference type="PANTHER" id="PTHR43591:SF24">
    <property type="entry name" value="2-METHOXY-6-POLYPRENYL-1,4-BENZOQUINOL METHYLASE, MITOCHONDRIAL"/>
    <property type="match status" value="1"/>
</dbReference>